<evidence type="ECO:0000313" key="11">
    <source>
        <dbReference type="EMBL" id="PNW74666.1"/>
    </source>
</evidence>
<evidence type="ECO:0000256" key="5">
    <source>
        <dbReference type="ARBA" id="ARBA00022982"/>
    </source>
</evidence>
<dbReference type="Pfam" id="PF00111">
    <property type="entry name" value="Fer2"/>
    <property type="match status" value="1"/>
</dbReference>
<keyword evidence="2" id="KW-0813">Transport</keyword>
<evidence type="ECO:0000256" key="1">
    <source>
        <dbReference type="ARBA" id="ARBA00007874"/>
    </source>
</evidence>
<evidence type="ECO:0000313" key="12">
    <source>
        <dbReference type="Proteomes" id="UP000006906"/>
    </source>
</evidence>
<feature type="region of interest" description="Disordered" evidence="9">
    <location>
        <begin position="82"/>
        <end position="101"/>
    </location>
</feature>
<keyword evidence="12" id="KW-1185">Reference proteome</keyword>
<dbReference type="GeneID" id="5716653"/>
<evidence type="ECO:0000256" key="9">
    <source>
        <dbReference type="SAM" id="MobiDB-lite"/>
    </source>
</evidence>
<dbReference type="PANTHER" id="PTHR43112:SF3">
    <property type="entry name" value="FERREDOXIN-2, CHLOROPLASTIC"/>
    <property type="match status" value="1"/>
</dbReference>
<proteinExistence type="inferred from homology"/>
<dbReference type="SUPFAM" id="SSF54292">
    <property type="entry name" value="2Fe-2S ferredoxin-like"/>
    <property type="match status" value="1"/>
</dbReference>
<dbReference type="InterPro" id="IPR001041">
    <property type="entry name" value="2Fe-2S_ferredoxin-type"/>
</dbReference>
<dbReference type="GO" id="GO:0051537">
    <property type="term" value="F:2 iron, 2 sulfur cluster binding"/>
    <property type="evidence" value="ECO:0007669"/>
    <property type="project" value="UniProtKB-KW"/>
</dbReference>
<dbReference type="RefSeq" id="XP_001690910.2">
    <property type="nucleotide sequence ID" value="XM_001690858.2"/>
</dbReference>
<dbReference type="OrthoDB" id="1885901at2759"/>
<comment type="cofactor">
    <cofactor evidence="8">
        <name>[2Fe-2S] cluster</name>
        <dbReference type="ChEBI" id="CHEBI:190135"/>
    </cofactor>
</comment>
<dbReference type="EMBL" id="CM008973">
    <property type="protein sequence ID" value="PNW74666.1"/>
    <property type="molecule type" value="Genomic_DNA"/>
</dbReference>
<dbReference type="PANTHER" id="PTHR43112">
    <property type="entry name" value="FERREDOXIN"/>
    <property type="match status" value="1"/>
</dbReference>
<gene>
    <name evidence="11" type="ORF">CHLRE_12g487900v5</name>
</gene>
<dbReference type="ExpressionAtlas" id="A0A2K3D298">
    <property type="expression patterns" value="baseline"/>
</dbReference>
<dbReference type="PROSITE" id="PS51085">
    <property type="entry name" value="2FE2S_FER_2"/>
    <property type="match status" value="1"/>
</dbReference>
<dbReference type="Gene3D" id="3.10.20.30">
    <property type="match status" value="1"/>
</dbReference>
<evidence type="ECO:0000256" key="3">
    <source>
        <dbReference type="ARBA" id="ARBA00022714"/>
    </source>
</evidence>
<keyword evidence="5" id="KW-0249">Electron transport</keyword>
<evidence type="ECO:0000259" key="10">
    <source>
        <dbReference type="PROSITE" id="PS51085"/>
    </source>
</evidence>
<feature type="domain" description="2Fe-2S ferredoxin-type" evidence="10">
    <location>
        <begin position="1"/>
        <end position="83"/>
    </location>
</feature>
<accession>A0A2K3D298</accession>
<keyword evidence="7" id="KW-0411">Iron-sulfur</keyword>
<evidence type="ECO:0000256" key="2">
    <source>
        <dbReference type="ARBA" id="ARBA00022448"/>
    </source>
</evidence>
<evidence type="ECO:0000256" key="6">
    <source>
        <dbReference type="ARBA" id="ARBA00023004"/>
    </source>
</evidence>
<evidence type="ECO:0000256" key="4">
    <source>
        <dbReference type="ARBA" id="ARBA00022723"/>
    </source>
</evidence>
<dbReference type="Proteomes" id="UP000006906">
    <property type="component" value="Chromosome 12"/>
</dbReference>
<keyword evidence="3" id="KW-0001">2Fe-2S</keyword>
<evidence type="ECO:0000256" key="8">
    <source>
        <dbReference type="ARBA" id="ARBA00034078"/>
    </source>
</evidence>
<dbReference type="KEGG" id="cre:CHLRE_12g487900v5"/>
<dbReference type="InterPro" id="IPR012675">
    <property type="entry name" value="Beta-grasp_dom_sf"/>
</dbReference>
<protein>
    <recommendedName>
        <fullName evidence="10">2Fe-2S ferredoxin-type domain-containing protein</fullName>
    </recommendedName>
</protein>
<dbReference type="GO" id="GO:0046872">
    <property type="term" value="F:metal ion binding"/>
    <property type="evidence" value="ECO:0007669"/>
    <property type="project" value="UniProtKB-KW"/>
</dbReference>
<reference evidence="11 12" key="1">
    <citation type="journal article" date="2007" name="Science">
        <title>The Chlamydomonas genome reveals the evolution of key animal and plant functions.</title>
        <authorList>
            <person name="Merchant S.S."/>
            <person name="Prochnik S.E."/>
            <person name="Vallon O."/>
            <person name="Harris E.H."/>
            <person name="Karpowicz S.J."/>
            <person name="Witman G.B."/>
            <person name="Terry A."/>
            <person name="Salamov A."/>
            <person name="Fritz-Laylin L.K."/>
            <person name="Marechal-Drouard L."/>
            <person name="Marshall W.F."/>
            <person name="Qu L.H."/>
            <person name="Nelson D.R."/>
            <person name="Sanderfoot A.A."/>
            <person name="Spalding M.H."/>
            <person name="Kapitonov V.V."/>
            <person name="Ren Q."/>
            <person name="Ferris P."/>
            <person name="Lindquist E."/>
            <person name="Shapiro H."/>
            <person name="Lucas S.M."/>
            <person name="Grimwood J."/>
            <person name="Schmutz J."/>
            <person name="Cardol P."/>
            <person name="Cerutti H."/>
            <person name="Chanfreau G."/>
            <person name="Chen C.L."/>
            <person name="Cognat V."/>
            <person name="Croft M.T."/>
            <person name="Dent R."/>
            <person name="Dutcher S."/>
            <person name="Fernandez E."/>
            <person name="Fukuzawa H."/>
            <person name="Gonzalez-Ballester D."/>
            <person name="Gonzalez-Halphen D."/>
            <person name="Hallmann A."/>
            <person name="Hanikenne M."/>
            <person name="Hippler M."/>
            <person name="Inwood W."/>
            <person name="Jabbari K."/>
            <person name="Kalanon M."/>
            <person name="Kuras R."/>
            <person name="Lefebvre P.A."/>
            <person name="Lemaire S.D."/>
            <person name="Lobanov A.V."/>
            <person name="Lohr M."/>
            <person name="Manuell A."/>
            <person name="Meier I."/>
            <person name="Mets L."/>
            <person name="Mittag M."/>
            <person name="Mittelmeier T."/>
            <person name="Moroney J.V."/>
            <person name="Moseley J."/>
            <person name="Napoli C."/>
            <person name="Nedelcu A.M."/>
            <person name="Niyogi K."/>
            <person name="Novoselov S.V."/>
            <person name="Paulsen I.T."/>
            <person name="Pazour G."/>
            <person name="Purton S."/>
            <person name="Ral J.P."/>
            <person name="Riano-Pachon D.M."/>
            <person name="Riekhof W."/>
            <person name="Rymarquis L."/>
            <person name="Schroda M."/>
            <person name="Stern D."/>
            <person name="Umen J."/>
            <person name="Willows R."/>
            <person name="Wilson N."/>
            <person name="Zimmer S.L."/>
            <person name="Allmer J."/>
            <person name="Balk J."/>
            <person name="Bisova K."/>
            <person name="Chen C.J."/>
            <person name="Elias M."/>
            <person name="Gendler K."/>
            <person name="Hauser C."/>
            <person name="Lamb M.R."/>
            <person name="Ledford H."/>
            <person name="Long J.C."/>
            <person name="Minagawa J."/>
            <person name="Page M.D."/>
            <person name="Pan J."/>
            <person name="Pootakham W."/>
            <person name="Roje S."/>
            <person name="Rose A."/>
            <person name="Stahlberg E."/>
            <person name="Terauchi A.M."/>
            <person name="Yang P."/>
            <person name="Ball S."/>
            <person name="Bowler C."/>
            <person name="Dieckmann C.L."/>
            <person name="Gladyshev V.N."/>
            <person name="Green P."/>
            <person name="Jorgensen R."/>
            <person name="Mayfield S."/>
            <person name="Mueller-Roeber B."/>
            <person name="Rajamani S."/>
            <person name="Sayre R.T."/>
            <person name="Brokstein P."/>
            <person name="Dubchak I."/>
            <person name="Goodstein D."/>
            <person name="Hornick L."/>
            <person name="Huang Y.W."/>
            <person name="Jhaveri J."/>
            <person name="Luo Y."/>
            <person name="Martinez D."/>
            <person name="Ngau W.C."/>
            <person name="Otillar B."/>
            <person name="Poliakov A."/>
            <person name="Porter A."/>
            <person name="Szajkowski L."/>
            <person name="Werner G."/>
            <person name="Zhou K."/>
            <person name="Grigoriev I.V."/>
            <person name="Rokhsar D.S."/>
            <person name="Grossman A.R."/>
        </authorList>
    </citation>
    <scope>NUCLEOTIDE SEQUENCE [LARGE SCALE GENOMIC DNA]</scope>
    <source>
        <strain evidence="12">CC-503</strain>
    </source>
</reference>
<dbReference type="InterPro" id="IPR036010">
    <property type="entry name" value="2Fe-2S_ferredoxin-like_sf"/>
</dbReference>
<dbReference type="InterPro" id="IPR006058">
    <property type="entry name" value="2Fe2S_fd_BS"/>
</dbReference>
<sequence length="101" mass="10699">MVKSVQSRDGANLYTVADHSGVHLPASCKQGACSACVCKVVEGNVKHTVDPACLTPRLKAEGYVAVCVANVSGDVSLQTHMGAKVRQARAEEADRMRHKHG</sequence>
<dbReference type="PaxDb" id="3055-EDP05356"/>
<dbReference type="Gramene" id="PNW74666">
    <property type="protein sequence ID" value="PNW74666"/>
    <property type="gene ID" value="CHLRE_12g487900v5"/>
</dbReference>
<name>A0A2K3D298_CHLRE</name>
<dbReference type="CDD" id="cd00207">
    <property type="entry name" value="fer2"/>
    <property type="match status" value="1"/>
</dbReference>
<keyword evidence="4" id="KW-0479">Metal-binding</keyword>
<organism evidence="11 12">
    <name type="scientific">Chlamydomonas reinhardtii</name>
    <name type="common">Chlamydomonas smithii</name>
    <dbReference type="NCBI Taxonomy" id="3055"/>
    <lineage>
        <taxon>Eukaryota</taxon>
        <taxon>Viridiplantae</taxon>
        <taxon>Chlorophyta</taxon>
        <taxon>core chlorophytes</taxon>
        <taxon>Chlorophyceae</taxon>
        <taxon>CS clade</taxon>
        <taxon>Chlamydomonadales</taxon>
        <taxon>Chlamydomonadaceae</taxon>
        <taxon>Chlamydomonas</taxon>
    </lineage>
</organism>
<evidence type="ECO:0000256" key="7">
    <source>
        <dbReference type="ARBA" id="ARBA00023014"/>
    </source>
</evidence>
<keyword evidence="6" id="KW-0408">Iron</keyword>
<dbReference type="InParanoid" id="A0A2K3D298"/>
<comment type="similarity">
    <text evidence="1">Belongs to the 2Fe2S plant-type ferredoxin family.</text>
</comment>
<dbReference type="PROSITE" id="PS00197">
    <property type="entry name" value="2FE2S_FER_1"/>
    <property type="match status" value="1"/>
</dbReference>
<dbReference type="AlphaFoldDB" id="A0A2K3D298"/>